<dbReference type="EMBL" id="ML993593">
    <property type="protein sequence ID" value="KAF2167393.1"/>
    <property type="molecule type" value="Genomic_DNA"/>
</dbReference>
<sequence length="394" mass="44324">MADQVQLRPFQKLYLPFAQTAHDIAQIQTSQPTQALLAHVQEITKGLSDAATVYRNASQRALNSLTAHSTLSKHEVDEVWIGHSTIVDRIQGLIHHLHASRSTMVPDLLYALVDSTQEAREAWALLRAADKLVDLLNSPARIQRLKEETPSQMSIIIAYRKYREEVIATWLEDARRAVTLFNTVDDTEDARADRAWNEATRWWTMKAQMYSQLQETKRDLKPSLRADLDPENPGMSAITAVEDEIDDLMEGMYYTMYEAVEYEPDQEEGLVKVVAWSEHELEKLKTQLGSAVSVVIDTSKKGSPALSPLEDQLLENICSFTMGEIEDPCMLKTCQHVFSYGYVVPWINSANKCAKCRGKADVHNLQLLDVTVPNQYRSSPVEDETSAGASAAED</sequence>
<dbReference type="AlphaFoldDB" id="A0A6A6CL94"/>
<dbReference type="GeneID" id="54565823"/>
<evidence type="ECO:0000313" key="1">
    <source>
        <dbReference type="EMBL" id="KAF2167393.1"/>
    </source>
</evidence>
<organism evidence="1 2">
    <name type="scientific">Zasmidium cellare ATCC 36951</name>
    <dbReference type="NCBI Taxonomy" id="1080233"/>
    <lineage>
        <taxon>Eukaryota</taxon>
        <taxon>Fungi</taxon>
        <taxon>Dikarya</taxon>
        <taxon>Ascomycota</taxon>
        <taxon>Pezizomycotina</taxon>
        <taxon>Dothideomycetes</taxon>
        <taxon>Dothideomycetidae</taxon>
        <taxon>Mycosphaerellales</taxon>
        <taxon>Mycosphaerellaceae</taxon>
        <taxon>Zasmidium</taxon>
    </lineage>
</organism>
<evidence type="ECO:0000313" key="2">
    <source>
        <dbReference type="Proteomes" id="UP000799537"/>
    </source>
</evidence>
<proteinExistence type="predicted"/>
<gene>
    <name evidence="1" type="ORF">M409DRAFT_53997</name>
</gene>
<dbReference type="InterPro" id="IPR013083">
    <property type="entry name" value="Znf_RING/FYVE/PHD"/>
</dbReference>
<dbReference type="SUPFAM" id="SSF57850">
    <property type="entry name" value="RING/U-box"/>
    <property type="match status" value="1"/>
</dbReference>
<protein>
    <submittedName>
        <fullName evidence="1">Uncharacterized protein</fullName>
    </submittedName>
</protein>
<reference evidence="1" key="1">
    <citation type="journal article" date="2020" name="Stud. Mycol.">
        <title>101 Dothideomycetes genomes: a test case for predicting lifestyles and emergence of pathogens.</title>
        <authorList>
            <person name="Haridas S."/>
            <person name="Albert R."/>
            <person name="Binder M."/>
            <person name="Bloem J."/>
            <person name="Labutti K."/>
            <person name="Salamov A."/>
            <person name="Andreopoulos B."/>
            <person name="Baker S."/>
            <person name="Barry K."/>
            <person name="Bills G."/>
            <person name="Bluhm B."/>
            <person name="Cannon C."/>
            <person name="Castanera R."/>
            <person name="Culley D."/>
            <person name="Daum C."/>
            <person name="Ezra D."/>
            <person name="Gonzalez J."/>
            <person name="Henrissat B."/>
            <person name="Kuo A."/>
            <person name="Liang C."/>
            <person name="Lipzen A."/>
            <person name="Lutzoni F."/>
            <person name="Magnuson J."/>
            <person name="Mondo S."/>
            <person name="Nolan M."/>
            <person name="Ohm R."/>
            <person name="Pangilinan J."/>
            <person name="Park H.-J."/>
            <person name="Ramirez L."/>
            <person name="Alfaro M."/>
            <person name="Sun H."/>
            <person name="Tritt A."/>
            <person name="Yoshinaga Y."/>
            <person name="Zwiers L.-H."/>
            <person name="Turgeon B."/>
            <person name="Goodwin S."/>
            <person name="Spatafora J."/>
            <person name="Crous P."/>
            <person name="Grigoriev I."/>
        </authorList>
    </citation>
    <scope>NUCLEOTIDE SEQUENCE</scope>
    <source>
        <strain evidence="1">ATCC 36951</strain>
    </source>
</reference>
<dbReference type="Gene3D" id="3.30.40.10">
    <property type="entry name" value="Zinc/RING finger domain, C3HC4 (zinc finger)"/>
    <property type="match status" value="1"/>
</dbReference>
<name>A0A6A6CL94_ZASCE</name>
<dbReference type="RefSeq" id="XP_033668282.1">
    <property type="nucleotide sequence ID" value="XM_033812551.1"/>
</dbReference>
<keyword evidence="2" id="KW-1185">Reference proteome</keyword>
<accession>A0A6A6CL94</accession>
<dbReference type="Proteomes" id="UP000799537">
    <property type="component" value="Unassembled WGS sequence"/>
</dbReference>